<dbReference type="RefSeq" id="WP_235804344.1">
    <property type="nucleotide sequence ID" value="NZ_AZFT01000053.1"/>
</dbReference>
<dbReference type="STRING" id="1423724.FC32_GL000921"/>
<dbReference type="EMBL" id="AZFT01000053">
    <property type="protein sequence ID" value="KRL83661.1"/>
    <property type="molecule type" value="Genomic_DNA"/>
</dbReference>
<proteinExistence type="inferred from homology"/>
<dbReference type="GO" id="GO:0003677">
    <property type="term" value="F:DNA binding"/>
    <property type="evidence" value="ECO:0007669"/>
    <property type="project" value="UniProtKB-KW"/>
</dbReference>
<evidence type="ECO:0000313" key="6">
    <source>
        <dbReference type="Proteomes" id="UP000051324"/>
    </source>
</evidence>
<dbReference type="SUPFAM" id="SSF116734">
    <property type="entry name" value="DNA methylase specificity domain"/>
    <property type="match status" value="1"/>
</dbReference>
<dbReference type="eggNOG" id="COG0732">
    <property type="taxonomic scope" value="Bacteria"/>
</dbReference>
<keyword evidence="3" id="KW-0238">DNA-binding</keyword>
<dbReference type="InterPro" id="IPR052021">
    <property type="entry name" value="Type-I_RS_S_subunit"/>
</dbReference>
<reference evidence="5 6" key="1">
    <citation type="journal article" date="2015" name="Genome Announc.">
        <title>Expanding the biotechnology potential of lactobacilli through comparative genomics of 213 strains and associated genera.</title>
        <authorList>
            <person name="Sun Z."/>
            <person name="Harris H.M."/>
            <person name="McCann A."/>
            <person name="Guo C."/>
            <person name="Argimon S."/>
            <person name="Zhang W."/>
            <person name="Yang X."/>
            <person name="Jeffery I.B."/>
            <person name="Cooney J.C."/>
            <person name="Kagawa T.F."/>
            <person name="Liu W."/>
            <person name="Song Y."/>
            <person name="Salvetti E."/>
            <person name="Wrobel A."/>
            <person name="Rasinkangas P."/>
            <person name="Parkhill J."/>
            <person name="Rea M.C."/>
            <person name="O'Sullivan O."/>
            <person name="Ritari J."/>
            <person name="Douillard F.P."/>
            <person name="Paul Ross R."/>
            <person name="Yang R."/>
            <person name="Briner A.E."/>
            <person name="Felis G.E."/>
            <person name="de Vos W.M."/>
            <person name="Barrangou R."/>
            <person name="Klaenhammer T.R."/>
            <person name="Caufield P.W."/>
            <person name="Cui Y."/>
            <person name="Zhang H."/>
            <person name="O'Toole P.W."/>
        </authorList>
    </citation>
    <scope>NUCLEOTIDE SEQUENCE [LARGE SCALE GENOMIC DNA]</scope>
    <source>
        <strain evidence="5 6">DSM 16634</strain>
    </source>
</reference>
<comment type="similarity">
    <text evidence="1">Belongs to the type-I restriction system S methylase family.</text>
</comment>
<comment type="caution">
    <text evidence="5">The sequence shown here is derived from an EMBL/GenBank/DDBJ whole genome shotgun (WGS) entry which is preliminary data.</text>
</comment>
<organism evidence="5 6">
    <name type="scientific">Ligilactobacillus apodemi DSM 16634 = JCM 16172</name>
    <dbReference type="NCBI Taxonomy" id="1423724"/>
    <lineage>
        <taxon>Bacteria</taxon>
        <taxon>Bacillati</taxon>
        <taxon>Bacillota</taxon>
        <taxon>Bacilli</taxon>
        <taxon>Lactobacillales</taxon>
        <taxon>Lactobacillaceae</taxon>
        <taxon>Ligilactobacillus</taxon>
    </lineage>
</organism>
<keyword evidence="6" id="KW-1185">Reference proteome</keyword>
<feature type="domain" description="Type I restriction modification DNA specificity" evidence="4">
    <location>
        <begin position="24"/>
        <end position="192"/>
    </location>
</feature>
<keyword evidence="2" id="KW-0680">Restriction system</keyword>
<dbReference type="Gene3D" id="3.90.220.20">
    <property type="entry name" value="DNA methylase specificity domains"/>
    <property type="match status" value="1"/>
</dbReference>
<evidence type="ECO:0000313" key="5">
    <source>
        <dbReference type="EMBL" id="KRL83661.1"/>
    </source>
</evidence>
<dbReference type="InterPro" id="IPR044946">
    <property type="entry name" value="Restrct_endonuc_typeI_TRD_sf"/>
</dbReference>
<sequence>MLNLCCDSLCQAHRYSLKKVTNAWELRKLKEILEINPKTEKVPDIFEYVDLGSVVGTDLIKHTKTLKESAPSRAQRLAKKGDVFYQTVRPYQKNNYLYELQYNNYIFSTGYAQLRPYSGVDSNFLLNCVQEEKFVTTVLNFCTGTSYPAINSKDLGRIMIKIPKGIEQQKIGTLFKRLDSLITLHQCRSNRLLNT</sequence>
<dbReference type="PANTHER" id="PTHR30408">
    <property type="entry name" value="TYPE-1 RESTRICTION ENZYME ECOKI SPECIFICITY PROTEIN"/>
    <property type="match status" value="1"/>
</dbReference>
<evidence type="ECO:0000256" key="2">
    <source>
        <dbReference type="ARBA" id="ARBA00022747"/>
    </source>
</evidence>
<accession>A0A0R1TQF8</accession>
<name>A0A0R1TQF8_9LACO</name>
<evidence type="ECO:0000259" key="4">
    <source>
        <dbReference type="Pfam" id="PF01420"/>
    </source>
</evidence>
<dbReference type="Proteomes" id="UP000051324">
    <property type="component" value="Unassembled WGS sequence"/>
</dbReference>
<keyword evidence="5" id="KW-0540">Nuclease</keyword>
<protein>
    <submittedName>
        <fullName evidence="5">Restriction endonuclease s subunits-like protein</fullName>
    </submittedName>
</protein>
<dbReference type="GO" id="GO:0009307">
    <property type="term" value="P:DNA restriction-modification system"/>
    <property type="evidence" value="ECO:0007669"/>
    <property type="project" value="UniProtKB-KW"/>
</dbReference>
<evidence type="ECO:0000256" key="1">
    <source>
        <dbReference type="ARBA" id="ARBA00010923"/>
    </source>
</evidence>
<dbReference type="AlphaFoldDB" id="A0A0R1TQF8"/>
<keyword evidence="5" id="KW-0378">Hydrolase</keyword>
<gene>
    <name evidence="5" type="ORF">FC32_GL000921</name>
</gene>
<dbReference type="PATRIC" id="fig|1423724.4.peg.961"/>
<dbReference type="PANTHER" id="PTHR30408:SF13">
    <property type="entry name" value="TYPE I RESTRICTION ENZYME HINDI SPECIFICITY SUBUNIT"/>
    <property type="match status" value="1"/>
</dbReference>
<evidence type="ECO:0000256" key="3">
    <source>
        <dbReference type="ARBA" id="ARBA00023125"/>
    </source>
</evidence>
<dbReference type="GO" id="GO:0004519">
    <property type="term" value="F:endonuclease activity"/>
    <property type="evidence" value="ECO:0007669"/>
    <property type="project" value="UniProtKB-KW"/>
</dbReference>
<keyword evidence="5" id="KW-0255">Endonuclease</keyword>
<dbReference type="Pfam" id="PF01420">
    <property type="entry name" value="Methylase_S"/>
    <property type="match status" value="1"/>
</dbReference>
<dbReference type="InterPro" id="IPR000055">
    <property type="entry name" value="Restrct_endonuc_typeI_TRD"/>
</dbReference>